<organism evidence="1 2">
    <name type="scientific">Vitreoscilla stercoraria</name>
    <dbReference type="NCBI Taxonomy" id="61"/>
    <lineage>
        <taxon>Bacteria</taxon>
        <taxon>Pseudomonadati</taxon>
        <taxon>Pseudomonadota</taxon>
        <taxon>Betaproteobacteria</taxon>
        <taxon>Neisseriales</taxon>
        <taxon>Neisseriaceae</taxon>
        <taxon>Vitreoscilla</taxon>
    </lineage>
</organism>
<proteinExistence type="predicted"/>
<dbReference type="InterPro" id="IPR006522">
    <property type="entry name" value="Phage_virion_morphogenesis"/>
</dbReference>
<dbReference type="Proteomes" id="UP000832034">
    <property type="component" value="Chromosome"/>
</dbReference>
<evidence type="ECO:0000313" key="1">
    <source>
        <dbReference type="EMBL" id="UOO93584.1"/>
    </source>
</evidence>
<sequence length="148" mass="16223">MRLIITADLTPISERLTNLSKQMSDLKPVMSAVGGILESSTRLRISNQKKDASGQKWAALSESTLRAKRNKKGGVRGSLLVNRGMLMRSITHAASARSVIVGSNMAYARFHQEGTQNMPARPFLGLSKHDYEDVADLLDDWLNGLIGN</sequence>
<dbReference type="RefSeq" id="WP_019957790.1">
    <property type="nucleotide sequence ID" value="NZ_CP091512.1"/>
</dbReference>
<dbReference type="NCBIfam" id="TIGR01635">
    <property type="entry name" value="tail_comp_S"/>
    <property type="match status" value="1"/>
</dbReference>
<reference evidence="1" key="1">
    <citation type="submission" date="2021-12" db="EMBL/GenBank/DDBJ databases">
        <authorList>
            <person name="Veyrier F.J."/>
        </authorList>
    </citation>
    <scope>NUCLEOTIDE SEQUENCE</scope>
    <source>
        <strain evidence="1">SAG 1488-6</strain>
    </source>
</reference>
<dbReference type="EMBL" id="CP091512">
    <property type="protein sequence ID" value="UOO93584.1"/>
    <property type="molecule type" value="Genomic_DNA"/>
</dbReference>
<name>A0ABY4EDZ7_VITST</name>
<gene>
    <name evidence="1" type="ORF">LVJ81_06045</name>
</gene>
<accession>A0ABY4EDZ7</accession>
<dbReference type="Pfam" id="PF05069">
    <property type="entry name" value="Phage_tail_S"/>
    <property type="match status" value="1"/>
</dbReference>
<evidence type="ECO:0000313" key="2">
    <source>
        <dbReference type="Proteomes" id="UP000832034"/>
    </source>
</evidence>
<reference evidence="1" key="2">
    <citation type="journal article" date="2022" name="Res Sq">
        <title>Evolution of multicellular longitudinally dividing oral cavity symbionts (Neisseriaceae).</title>
        <authorList>
            <person name="Nyongesa S."/>
            <person name="Weber P."/>
            <person name="Bernet E."/>
            <person name="Pullido F."/>
            <person name="Nieckarz M."/>
            <person name="Delaby M."/>
            <person name="Nieves C."/>
            <person name="Viehboeck T."/>
            <person name="Krause N."/>
            <person name="Rivera-Millot A."/>
            <person name="Nakamura A."/>
            <person name="Vischer N."/>
            <person name="VanNieuwenhze M."/>
            <person name="Brun Y."/>
            <person name="Cava F."/>
            <person name="Bulgheresi S."/>
            <person name="Veyrier F."/>
        </authorList>
    </citation>
    <scope>NUCLEOTIDE SEQUENCE</scope>
    <source>
        <strain evidence="1">SAG 1488-6</strain>
    </source>
</reference>
<protein>
    <submittedName>
        <fullName evidence="1">Phage virion morphogenesis protein</fullName>
    </submittedName>
</protein>
<keyword evidence="2" id="KW-1185">Reference proteome</keyword>